<dbReference type="SMART" id="SM00409">
    <property type="entry name" value="IG"/>
    <property type="match status" value="2"/>
</dbReference>
<sequence length="303" mass="33428">MERVHCTVHRQALWILCFHVVCCLSFVAENITTTETSMDVNLINENHHQHEVGSKWSPLFEDGPGPVNVTARIGSTVQLNCKIQLLYDKTVTWVHRKSDDIQLLTVGRQVHSSDQRISLSFRYPNNWRLQIVYITDRDDGVYECQVATHPPTTKKTYLRVDVPTVRMSVTGTGDVTRGGSDVFYKTGSTLEIVCKVVHAGSNNGSKVSWYKGPQTISTGITERTSNDSSYTTIVSILKIKHVQKTHSGNYTCLVGSPSASAAVTIHILNGEQPAAVHDGNSGPLVCCVAGWWLLTLCCLVLSS</sequence>
<feature type="transmembrane region" description="Helical" evidence="1">
    <location>
        <begin position="12"/>
        <end position="28"/>
    </location>
</feature>
<dbReference type="InterPro" id="IPR036179">
    <property type="entry name" value="Ig-like_dom_sf"/>
</dbReference>
<dbReference type="PANTHER" id="PTHR23279:SF3">
    <property type="entry name" value="DEFECTIVE PROBOSCIS EXTENSION RESPONSE 18"/>
    <property type="match status" value="1"/>
</dbReference>
<dbReference type="SMART" id="SM00408">
    <property type="entry name" value="IGc2"/>
    <property type="match status" value="2"/>
</dbReference>
<gene>
    <name evidence="3" type="primary">cadm3_0</name>
</gene>
<dbReference type="PANTHER" id="PTHR23279">
    <property type="entry name" value="DEFECTIVE PROBOSCIS EXTENSION RESPONSE DPR -RELATED"/>
    <property type="match status" value="1"/>
</dbReference>
<evidence type="ECO:0000313" key="3">
    <source>
        <dbReference type="EMBL" id="MBW16397.1"/>
    </source>
</evidence>
<reference evidence="3" key="1">
    <citation type="submission" date="2017-10" db="EMBL/GenBank/DDBJ databases">
        <title>Transcriptome Assembly of Sugarcane Aphid Adults.</title>
        <authorList>
            <person name="Scully E.D."/>
            <person name="Palmer N.A."/>
            <person name="Geib S.M."/>
            <person name="Sarath G."/>
            <person name="Sattler S.E."/>
        </authorList>
    </citation>
    <scope>NUCLEOTIDE SEQUENCE</scope>
    <source>
        <tissue evidence="3">Whole body</tissue>
    </source>
</reference>
<dbReference type="GO" id="GO:0032589">
    <property type="term" value="C:neuron projection membrane"/>
    <property type="evidence" value="ECO:0007669"/>
    <property type="project" value="TreeGrafter"/>
</dbReference>
<dbReference type="InterPro" id="IPR007110">
    <property type="entry name" value="Ig-like_dom"/>
</dbReference>
<dbReference type="Gene3D" id="2.60.40.10">
    <property type="entry name" value="Immunoglobulins"/>
    <property type="match status" value="2"/>
</dbReference>
<protein>
    <submittedName>
        <fullName evidence="3">Cell adhesion molecule 3</fullName>
    </submittedName>
</protein>
<feature type="domain" description="Ig-like" evidence="2">
    <location>
        <begin position="163"/>
        <end position="264"/>
    </location>
</feature>
<dbReference type="InterPro" id="IPR003599">
    <property type="entry name" value="Ig_sub"/>
</dbReference>
<dbReference type="GO" id="GO:0050808">
    <property type="term" value="P:synapse organization"/>
    <property type="evidence" value="ECO:0007669"/>
    <property type="project" value="TreeGrafter"/>
</dbReference>
<dbReference type="Pfam" id="PF07679">
    <property type="entry name" value="I-set"/>
    <property type="match status" value="1"/>
</dbReference>
<evidence type="ECO:0000256" key="1">
    <source>
        <dbReference type="SAM" id="Phobius"/>
    </source>
</evidence>
<name>A0A2H8TQC4_9HEMI</name>
<proteinExistence type="predicted"/>
<dbReference type="SUPFAM" id="SSF48726">
    <property type="entry name" value="Immunoglobulin"/>
    <property type="match status" value="2"/>
</dbReference>
<dbReference type="InterPro" id="IPR003598">
    <property type="entry name" value="Ig_sub2"/>
</dbReference>
<keyword evidence="1" id="KW-0472">Membrane</keyword>
<dbReference type="AlphaFoldDB" id="A0A2H8TQC4"/>
<accession>A0A2H8TQC4</accession>
<keyword evidence="1" id="KW-1133">Transmembrane helix</keyword>
<organism evidence="3">
    <name type="scientific">Melanaphis sacchari</name>
    <dbReference type="NCBI Taxonomy" id="742174"/>
    <lineage>
        <taxon>Eukaryota</taxon>
        <taxon>Metazoa</taxon>
        <taxon>Ecdysozoa</taxon>
        <taxon>Arthropoda</taxon>
        <taxon>Hexapoda</taxon>
        <taxon>Insecta</taxon>
        <taxon>Pterygota</taxon>
        <taxon>Neoptera</taxon>
        <taxon>Paraneoptera</taxon>
        <taxon>Hemiptera</taxon>
        <taxon>Sternorrhyncha</taxon>
        <taxon>Aphidomorpha</taxon>
        <taxon>Aphidoidea</taxon>
        <taxon>Aphididae</taxon>
        <taxon>Aphidini</taxon>
        <taxon>Melanaphis</taxon>
    </lineage>
</organism>
<dbReference type="InterPro" id="IPR037448">
    <property type="entry name" value="Zig-8"/>
</dbReference>
<feature type="domain" description="Ig-like" evidence="2">
    <location>
        <begin position="58"/>
        <end position="161"/>
    </location>
</feature>
<keyword evidence="1" id="KW-0812">Transmembrane</keyword>
<dbReference type="InterPro" id="IPR013783">
    <property type="entry name" value="Ig-like_fold"/>
</dbReference>
<evidence type="ECO:0000259" key="2">
    <source>
        <dbReference type="PROSITE" id="PS50835"/>
    </source>
</evidence>
<dbReference type="PROSITE" id="PS50835">
    <property type="entry name" value="IG_LIKE"/>
    <property type="match status" value="2"/>
</dbReference>
<dbReference type="EMBL" id="GFXV01004592">
    <property type="protein sequence ID" value="MBW16397.1"/>
    <property type="molecule type" value="Transcribed_RNA"/>
</dbReference>
<dbReference type="OrthoDB" id="6354602at2759"/>
<dbReference type="Pfam" id="PF13927">
    <property type="entry name" value="Ig_3"/>
    <property type="match status" value="1"/>
</dbReference>
<dbReference type="InterPro" id="IPR013098">
    <property type="entry name" value="Ig_I-set"/>
</dbReference>